<keyword evidence="6 10" id="KW-1133">Transmembrane helix</keyword>
<dbReference type="Pfam" id="PF00571">
    <property type="entry name" value="CBS"/>
    <property type="match status" value="2"/>
</dbReference>
<dbReference type="InterPro" id="IPR002550">
    <property type="entry name" value="CNNM"/>
</dbReference>
<dbReference type="AlphaFoldDB" id="A0A7C3ZI92"/>
<dbReference type="SUPFAM" id="SSF56176">
    <property type="entry name" value="FAD-binding/transporter-associated domain-like"/>
    <property type="match status" value="1"/>
</dbReference>
<dbReference type="InterPro" id="IPR036318">
    <property type="entry name" value="FAD-bd_PCMH-like_sf"/>
</dbReference>
<evidence type="ECO:0000256" key="8">
    <source>
        <dbReference type="ARBA" id="ARBA00023136"/>
    </source>
</evidence>
<dbReference type="InterPro" id="IPR046342">
    <property type="entry name" value="CBS_dom_sf"/>
</dbReference>
<dbReference type="SUPFAM" id="SSF54631">
    <property type="entry name" value="CBS-domain pair"/>
    <property type="match status" value="1"/>
</dbReference>
<dbReference type="InterPro" id="IPR044751">
    <property type="entry name" value="Ion_transp-like_CBS"/>
</dbReference>
<proteinExistence type="inferred from homology"/>
<dbReference type="CDD" id="cd04590">
    <property type="entry name" value="CBS_pair_CorC_HlyC_assoc"/>
    <property type="match status" value="1"/>
</dbReference>
<dbReference type="InterPro" id="IPR005170">
    <property type="entry name" value="Transptr-assoc_dom"/>
</dbReference>
<dbReference type="EMBL" id="DSPX01000020">
    <property type="protein sequence ID" value="HGF99564.1"/>
    <property type="molecule type" value="Genomic_DNA"/>
</dbReference>
<dbReference type="PANTHER" id="PTHR43099">
    <property type="entry name" value="UPF0053 PROTEIN YRKA"/>
    <property type="match status" value="1"/>
</dbReference>
<evidence type="ECO:0000256" key="1">
    <source>
        <dbReference type="ARBA" id="ARBA00004651"/>
    </source>
</evidence>
<protein>
    <submittedName>
        <fullName evidence="15">HlyC/CorC family transporter</fullName>
    </submittedName>
</protein>
<evidence type="ECO:0000256" key="4">
    <source>
        <dbReference type="ARBA" id="ARBA00022692"/>
    </source>
</evidence>
<evidence type="ECO:0000256" key="7">
    <source>
        <dbReference type="ARBA" id="ARBA00023122"/>
    </source>
</evidence>
<feature type="transmembrane region" description="Helical" evidence="12">
    <location>
        <begin position="67"/>
        <end position="86"/>
    </location>
</feature>
<evidence type="ECO:0000259" key="13">
    <source>
        <dbReference type="PROSITE" id="PS51371"/>
    </source>
</evidence>
<dbReference type="InterPro" id="IPR000644">
    <property type="entry name" value="CBS_dom"/>
</dbReference>
<keyword evidence="8 10" id="KW-0472">Membrane</keyword>
<feature type="region of interest" description="Disordered" evidence="11">
    <location>
        <begin position="481"/>
        <end position="559"/>
    </location>
</feature>
<evidence type="ECO:0000256" key="10">
    <source>
        <dbReference type="PROSITE-ProRule" id="PRU01193"/>
    </source>
</evidence>
<dbReference type="Gene3D" id="3.30.465.10">
    <property type="match status" value="1"/>
</dbReference>
<evidence type="ECO:0000256" key="9">
    <source>
        <dbReference type="PROSITE-ProRule" id="PRU00703"/>
    </source>
</evidence>
<keyword evidence="3" id="KW-1003">Cell membrane</keyword>
<evidence type="ECO:0000256" key="5">
    <source>
        <dbReference type="ARBA" id="ARBA00022737"/>
    </source>
</evidence>
<dbReference type="InterPro" id="IPR016169">
    <property type="entry name" value="FAD-bd_PCMH_sub2"/>
</dbReference>
<feature type="transmembrane region" description="Helical" evidence="12">
    <location>
        <begin position="147"/>
        <end position="169"/>
    </location>
</feature>
<evidence type="ECO:0000256" key="11">
    <source>
        <dbReference type="SAM" id="MobiDB-lite"/>
    </source>
</evidence>
<feature type="compositionally biased region" description="Low complexity" evidence="11">
    <location>
        <begin position="296"/>
        <end position="314"/>
    </location>
</feature>
<feature type="domain" description="CBS" evidence="13">
    <location>
        <begin position="234"/>
        <end position="294"/>
    </location>
</feature>
<accession>A0A7C3ZI92</accession>
<dbReference type="Pfam" id="PF03471">
    <property type="entry name" value="CorC_HlyC"/>
    <property type="match status" value="1"/>
</dbReference>
<comment type="similarity">
    <text evidence="2">Belongs to the UPF0053 family.</text>
</comment>
<reference evidence="15" key="1">
    <citation type="journal article" date="2020" name="mSystems">
        <title>Genome- and Community-Level Interaction Insights into Carbon Utilization and Element Cycling Functions of Hydrothermarchaeota in Hydrothermal Sediment.</title>
        <authorList>
            <person name="Zhou Z."/>
            <person name="Liu Y."/>
            <person name="Xu W."/>
            <person name="Pan J."/>
            <person name="Luo Z.H."/>
            <person name="Li M."/>
        </authorList>
    </citation>
    <scope>NUCLEOTIDE SEQUENCE [LARGE SCALE GENOMIC DNA]</scope>
    <source>
        <strain evidence="15">SpSt-374</strain>
    </source>
</reference>
<evidence type="ECO:0000259" key="14">
    <source>
        <dbReference type="PROSITE" id="PS51846"/>
    </source>
</evidence>
<comment type="caution">
    <text evidence="15">The sequence shown here is derived from an EMBL/GenBank/DDBJ whole genome shotgun (WGS) entry which is preliminary data.</text>
</comment>
<feature type="domain" description="CNNM transmembrane" evidence="14">
    <location>
        <begin position="2"/>
        <end position="215"/>
    </location>
</feature>
<evidence type="ECO:0000256" key="6">
    <source>
        <dbReference type="ARBA" id="ARBA00022989"/>
    </source>
</evidence>
<feature type="transmembrane region" description="Helical" evidence="12">
    <location>
        <begin position="6"/>
        <end position="33"/>
    </location>
</feature>
<dbReference type="Gene3D" id="3.10.580.10">
    <property type="entry name" value="CBS-domain"/>
    <property type="match status" value="1"/>
</dbReference>
<keyword evidence="4 10" id="KW-0812">Transmembrane</keyword>
<feature type="compositionally biased region" description="Basic and acidic residues" evidence="11">
    <location>
        <begin position="481"/>
        <end position="501"/>
    </location>
</feature>
<evidence type="ECO:0000313" key="15">
    <source>
        <dbReference type="EMBL" id="HGF99564.1"/>
    </source>
</evidence>
<evidence type="ECO:0000256" key="12">
    <source>
        <dbReference type="SAM" id="Phobius"/>
    </source>
</evidence>
<dbReference type="GO" id="GO:0005886">
    <property type="term" value="C:plasma membrane"/>
    <property type="evidence" value="ECO:0007669"/>
    <property type="project" value="UniProtKB-SubCell"/>
</dbReference>
<feature type="region of interest" description="Disordered" evidence="11">
    <location>
        <begin position="292"/>
        <end position="322"/>
    </location>
</feature>
<dbReference type="PROSITE" id="PS51846">
    <property type="entry name" value="CNNM"/>
    <property type="match status" value="1"/>
</dbReference>
<evidence type="ECO:0000256" key="3">
    <source>
        <dbReference type="ARBA" id="ARBA00022475"/>
    </source>
</evidence>
<feature type="domain" description="CBS" evidence="13">
    <location>
        <begin position="325"/>
        <end position="386"/>
    </location>
</feature>
<gene>
    <name evidence="15" type="ORF">ENR15_02560</name>
</gene>
<dbReference type="PANTHER" id="PTHR43099:SF2">
    <property type="entry name" value="UPF0053 PROTEIN YRKA"/>
    <property type="match status" value="1"/>
</dbReference>
<sequence>MDWADVLLGLVAVLGLIAINAFFVTAEFAMVWVRRSRINHLVEEGATQTQRLQAKRVQILQRNIDRLLSATQLGITLSSLALGWIGEKTMAALVATAFKQLPLPGDISDIMVHSLAIPVAFFGVAYLQIVLGELCPKSVALLYPEQLALALGPPSLAIARFFNPFIWILNQSTQMLLRLAGIRYAGQGWYNRITPEELRTIVATERESSGLEAEERQLLTNVFEFGEVTAGEVMIPRTSIRAISSDTTLHDLIAEVAANGHSRYPVMGESLDDIRGIIDFKELANVIAQAMSPTQPTGTSNSDSSPSSSLGNVSTEAASSPDTSIIPWMRPARFVPEYMLLSELLPLMQRSRRPMVMVVDEFGGTAGLVTINDLIAQIIGDTHEPENQDSPEIVPIDDFTFLVQAQIDLEELNEFLNLELPLIDEYQTLGGFILYHFQKIPAVGETLYHDNLEFTVVSADGPRLDQIRLHLGKGAFGRGDQIERVTPEWESMEREGEEKSPPLEGQAKEQSLLDTSPPLEITLDTSPPLEITLDTSEPIEPSPKAPLTDPDLGLNEEGS</sequence>
<dbReference type="Pfam" id="PF01595">
    <property type="entry name" value="CNNM"/>
    <property type="match status" value="1"/>
</dbReference>
<evidence type="ECO:0000256" key="2">
    <source>
        <dbReference type="ARBA" id="ARBA00006337"/>
    </source>
</evidence>
<dbReference type="InterPro" id="IPR051676">
    <property type="entry name" value="UPF0053_domain"/>
</dbReference>
<feature type="transmembrane region" description="Helical" evidence="12">
    <location>
        <begin position="110"/>
        <end position="135"/>
    </location>
</feature>
<dbReference type="GO" id="GO:0050660">
    <property type="term" value="F:flavin adenine dinucleotide binding"/>
    <property type="evidence" value="ECO:0007669"/>
    <property type="project" value="InterPro"/>
</dbReference>
<organism evidence="15">
    <name type="scientific">Planktothricoides sp. SpSt-374</name>
    <dbReference type="NCBI Taxonomy" id="2282167"/>
    <lineage>
        <taxon>Bacteria</taxon>
        <taxon>Bacillati</taxon>
        <taxon>Cyanobacteriota</taxon>
        <taxon>Cyanophyceae</taxon>
        <taxon>Oscillatoriophycideae</taxon>
        <taxon>Oscillatoriales</taxon>
        <taxon>Oscillatoriaceae</taxon>
        <taxon>Planktothricoides</taxon>
    </lineage>
</organism>
<comment type="subcellular location">
    <subcellularLocation>
        <location evidence="1">Cell membrane</location>
        <topology evidence="1">Multi-pass membrane protein</topology>
    </subcellularLocation>
</comment>
<dbReference type="PROSITE" id="PS51371">
    <property type="entry name" value="CBS"/>
    <property type="match status" value="2"/>
</dbReference>
<keyword evidence="7 9" id="KW-0129">CBS domain</keyword>
<dbReference type="SMART" id="SM01091">
    <property type="entry name" value="CorC_HlyC"/>
    <property type="match status" value="1"/>
</dbReference>
<name>A0A7C3ZI92_9CYAN</name>
<keyword evidence="5" id="KW-0677">Repeat</keyword>